<dbReference type="PANTHER" id="PTHR43065">
    <property type="entry name" value="SENSOR HISTIDINE KINASE"/>
    <property type="match status" value="1"/>
</dbReference>
<evidence type="ECO:0000259" key="7">
    <source>
        <dbReference type="PROSITE" id="PS50109"/>
    </source>
</evidence>
<evidence type="ECO:0000256" key="4">
    <source>
        <dbReference type="ARBA" id="ARBA00022777"/>
    </source>
</evidence>
<dbReference type="Pfam" id="PF02518">
    <property type="entry name" value="HATPase_c"/>
    <property type="match status" value="1"/>
</dbReference>
<dbReference type="KEGG" id="por:APT59_04905"/>
<dbReference type="SUPFAM" id="SSF47384">
    <property type="entry name" value="Homodimeric domain of signal transducing histidine kinase"/>
    <property type="match status" value="1"/>
</dbReference>
<feature type="domain" description="Response regulatory" evidence="8">
    <location>
        <begin position="519"/>
        <end position="634"/>
    </location>
</feature>
<feature type="domain" description="PAC" evidence="9">
    <location>
        <begin position="177"/>
        <end position="233"/>
    </location>
</feature>
<evidence type="ECO:0000259" key="8">
    <source>
        <dbReference type="PROSITE" id="PS50110"/>
    </source>
</evidence>
<dbReference type="SMART" id="SM00388">
    <property type="entry name" value="HisKA"/>
    <property type="match status" value="1"/>
</dbReference>
<evidence type="ECO:0000313" key="10">
    <source>
        <dbReference type="EMBL" id="ALZ83573.1"/>
    </source>
</evidence>
<dbReference type="PANTHER" id="PTHR43065:SF42">
    <property type="entry name" value="TWO-COMPONENT SENSOR PPRA"/>
    <property type="match status" value="1"/>
</dbReference>
<protein>
    <recommendedName>
        <fullName evidence="2">histidine kinase</fullName>
        <ecNumber evidence="2">2.7.13.3</ecNumber>
    </recommendedName>
</protein>
<evidence type="ECO:0000259" key="9">
    <source>
        <dbReference type="PROSITE" id="PS50113"/>
    </source>
</evidence>
<dbReference type="NCBIfam" id="TIGR00229">
    <property type="entry name" value="sensory_box"/>
    <property type="match status" value="1"/>
</dbReference>
<evidence type="ECO:0000256" key="5">
    <source>
        <dbReference type="PROSITE-ProRule" id="PRU00169"/>
    </source>
</evidence>
<dbReference type="InterPro" id="IPR036890">
    <property type="entry name" value="HATPase_C_sf"/>
</dbReference>
<dbReference type="PROSITE" id="PS50113">
    <property type="entry name" value="PAC"/>
    <property type="match status" value="1"/>
</dbReference>
<keyword evidence="6" id="KW-0175">Coiled coil</keyword>
<dbReference type="RefSeq" id="WP_059313825.1">
    <property type="nucleotide sequence ID" value="NZ_CP013987.1"/>
</dbReference>
<reference evidence="10 11" key="1">
    <citation type="submission" date="2016-01" db="EMBL/GenBank/DDBJ databases">
        <title>Annotation of Pseudomonas oryzihabitans USDA-ARS-USMARC-56511.</title>
        <authorList>
            <person name="Harhay G.P."/>
            <person name="Harhay D.M."/>
            <person name="Smith T.P.L."/>
            <person name="Bono J.L."/>
            <person name="Heaton M.P."/>
            <person name="Clawson M.L."/>
            <person name="Chitko-Mckown C.G."/>
            <person name="Capik S.F."/>
            <person name="DeDonder K.D."/>
            <person name="Apley M.D."/>
            <person name="Lubbers B.V."/>
            <person name="White B.J."/>
            <person name="Larson R.L."/>
        </authorList>
    </citation>
    <scope>NUCLEOTIDE SEQUENCE [LARGE SCALE GENOMIC DNA]</scope>
    <source>
        <strain evidence="10 11">USDA-ARS-USMARC-56511</strain>
    </source>
</reference>
<dbReference type="SMART" id="SM00387">
    <property type="entry name" value="HATPase_c"/>
    <property type="match status" value="1"/>
</dbReference>
<keyword evidence="4 10" id="KW-0808">Transferase</keyword>
<dbReference type="InterPro" id="IPR003661">
    <property type="entry name" value="HisK_dim/P_dom"/>
</dbReference>
<keyword evidence="3" id="KW-0597">Phosphoprotein</keyword>
<comment type="caution">
    <text evidence="5">Lacks conserved residue(s) required for the propagation of feature annotation.</text>
</comment>
<dbReference type="InterPro" id="IPR000014">
    <property type="entry name" value="PAS"/>
</dbReference>
<dbReference type="Gene3D" id="3.30.450.20">
    <property type="entry name" value="PAS domain"/>
    <property type="match status" value="1"/>
</dbReference>
<dbReference type="InterPro" id="IPR004358">
    <property type="entry name" value="Sig_transdc_His_kin-like_C"/>
</dbReference>
<accession>A0A0U4W6L1</accession>
<evidence type="ECO:0000256" key="1">
    <source>
        <dbReference type="ARBA" id="ARBA00000085"/>
    </source>
</evidence>
<dbReference type="Pfam" id="PF00072">
    <property type="entry name" value="Response_reg"/>
    <property type="match status" value="1"/>
</dbReference>
<dbReference type="Gene3D" id="3.40.50.2300">
    <property type="match status" value="1"/>
</dbReference>
<comment type="catalytic activity">
    <reaction evidence="1">
        <text>ATP + protein L-histidine = ADP + protein N-phospho-L-histidine.</text>
        <dbReference type="EC" id="2.7.13.3"/>
    </reaction>
</comment>
<dbReference type="AlphaFoldDB" id="A0A0U4W6L1"/>
<dbReference type="Gene3D" id="1.10.287.130">
    <property type="match status" value="1"/>
</dbReference>
<dbReference type="SMART" id="SM00448">
    <property type="entry name" value="REC"/>
    <property type="match status" value="1"/>
</dbReference>
<dbReference type="CDD" id="cd00082">
    <property type="entry name" value="HisKA"/>
    <property type="match status" value="1"/>
</dbReference>
<evidence type="ECO:0000256" key="2">
    <source>
        <dbReference type="ARBA" id="ARBA00012438"/>
    </source>
</evidence>
<dbReference type="InterPro" id="IPR036097">
    <property type="entry name" value="HisK_dim/P_sf"/>
</dbReference>
<dbReference type="InterPro" id="IPR011006">
    <property type="entry name" value="CheY-like_superfamily"/>
</dbReference>
<dbReference type="InterPro" id="IPR003594">
    <property type="entry name" value="HATPase_dom"/>
</dbReference>
<proteinExistence type="predicted"/>
<dbReference type="Gene3D" id="3.30.565.10">
    <property type="entry name" value="Histidine kinase-like ATPase, C-terminal domain"/>
    <property type="match status" value="1"/>
</dbReference>
<dbReference type="Pfam" id="PF08448">
    <property type="entry name" value="PAS_4"/>
    <property type="match status" value="1"/>
</dbReference>
<evidence type="ECO:0000256" key="6">
    <source>
        <dbReference type="SAM" id="Coils"/>
    </source>
</evidence>
<dbReference type="PRINTS" id="PR00344">
    <property type="entry name" value="BCTRLSENSOR"/>
</dbReference>
<feature type="domain" description="Histidine kinase" evidence="7">
    <location>
        <begin position="271"/>
        <end position="495"/>
    </location>
</feature>
<dbReference type="CDD" id="cd00130">
    <property type="entry name" value="PAS"/>
    <property type="match status" value="1"/>
</dbReference>
<evidence type="ECO:0000256" key="3">
    <source>
        <dbReference type="ARBA" id="ARBA00022553"/>
    </source>
</evidence>
<dbReference type="InterPro" id="IPR001789">
    <property type="entry name" value="Sig_transdc_resp-reg_receiver"/>
</dbReference>
<dbReference type="Pfam" id="PF00512">
    <property type="entry name" value="HisKA"/>
    <property type="match status" value="1"/>
</dbReference>
<dbReference type="Proteomes" id="UP000064137">
    <property type="component" value="Chromosome"/>
</dbReference>
<dbReference type="SUPFAM" id="SSF52172">
    <property type="entry name" value="CheY-like"/>
    <property type="match status" value="1"/>
</dbReference>
<dbReference type="SUPFAM" id="SSF55874">
    <property type="entry name" value="ATPase domain of HSP90 chaperone/DNA topoisomerase II/histidine kinase"/>
    <property type="match status" value="1"/>
</dbReference>
<dbReference type="InterPro" id="IPR005467">
    <property type="entry name" value="His_kinase_dom"/>
</dbReference>
<dbReference type="SUPFAM" id="SSF55785">
    <property type="entry name" value="PYP-like sensor domain (PAS domain)"/>
    <property type="match status" value="1"/>
</dbReference>
<name>A0A0U4W6L1_9PSED</name>
<keyword evidence="4 10" id="KW-0418">Kinase</keyword>
<feature type="coiled-coil region" evidence="6">
    <location>
        <begin position="221"/>
        <end position="262"/>
    </location>
</feature>
<organism evidence="10 11">
    <name type="scientific">Pseudomonas oryzihabitans</name>
    <dbReference type="NCBI Taxonomy" id="47885"/>
    <lineage>
        <taxon>Bacteria</taxon>
        <taxon>Pseudomonadati</taxon>
        <taxon>Pseudomonadota</taxon>
        <taxon>Gammaproteobacteria</taxon>
        <taxon>Pseudomonadales</taxon>
        <taxon>Pseudomonadaceae</taxon>
        <taxon>Pseudomonas</taxon>
    </lineage>
</organism>
<dbReference type="PROSITE" id="PS50109">
    <property type="entry name" value="HIS_KIN"/>
    <property type="match status" value="1"/>
</dbReference>
<dbReference type="InterPro" id="IPR013656">
    <property type="entry name" value="PAS_4"/>
</dbReference>
<dbReference type="EMBL" id="CP013987">
    <property type="protein sequence ID" value="ALZ83573.1"/>
    <property type="molecule type" value="Genomic_DNA"/>
</dbReference>
<dbReference type="PROSITE" id="PS50110">
    <property type="entry name" value="RESPONSE_REGULATORY"/>
    <property type="match status" value="1"/>
</dbReference>
<gene>
    <name evidence="10" type="ORF">APT59_04905</name>
</gene>
<sequence length="637" mass="69756">MSQFLAVGLFEYDSCRAEWRADATCAAMLEWDAELLARGLAPAELLAGLQSRTAPPEGLLPAPGTVWEAWRQGADGQLRCLQFQRREAGGVMLDVTAQRRHEAELWQGEAFKRSVMVCSVDCIKLIDLEGRLEYMNPGGLMVMEIDDFIPFQGRPWAELWPEGQRHEVVTAIEAARQGGIGRFTGLAPTAKGTRRWWDVVVTPILDDDQRPMKFLSISRDVSETVRAREALDELNRNLEERIEARSRELVALEEELRQAQKMEAIGQLTGGIAHDFNNLLTGIVGSLDLMRRRVQQGRIQELERYLDTATRSAENAAALTQRLLAFARRQVLEPRAVDAGQLVQDMHELLRHSLGKKIRKEVQRADDLWLLHCDPHQLENAILNLAINARDAMPDGGSLSIRVENVSGPLSVGLPIETLEGDFVRIQVCDTGTGMDADTLKRACEPFFTTKPSGRGTGLGLSMIYGFVRQSGGQVEIHSVVGEGTCINLYLPRLLAQPEVQPAANDAEGPVLPEVSGDCALIVEEEREVRVIIGEVLAELGYTPLAVADSATAVALIASGSLRIDLLVTSLGLAGLDGRQLAEQARATTPGLPVVYLSGQADPASLPELAEEGVELIGKPFGLEELARCVRRLRPGA</sequence>
<dbReference type="InterPro" id="IPR035965">
    <property type="entry name" value="PAS-like_dom_sf"/>
</dbReference>
<evidence type="ECO:0000313" key="11">
    <source>
        <dbReference type="Proteomes" id="UP000064137"/>
    </source>
</evidence>
<dbReference type="EC" id="2.7.13.3" evidence="2"/>
<dbReference type="InterPro" id="IPR000700">
    <property type="entry name" value="PAS-assoc_C"/>
</dbReference>
<dbReference type="GO" id="GO:0000155">
    <property type="term" value="F:phosphorelay sensor kinase activity"/>
    <property type="evidence" value="ECO:0007669"/>
    <property type="project" value="InterPro"/>
</dbReference>
<dbReference type="OrthoDB" id="9772100at2"/>